<keyword evidence="3" id="KW-1185">Reference proteome</keyword>
<evidence type="ECO:0000256" key="1">
    <source>
        <dbReference type="SAM" id="MobiDB-lite"/>
    </source>
</evidence>
<reference evidence="2 3" key="1">
    <citation type="journal article" date="2023" name="Arcadia Sci">
        <title>De novo assembly of a long-read Amblyomma americanum tick genome.</title>
        <authorList>
            <person name="Chou S."/>
            <person name="Poskanzer K.E."/>
            <person name="Rollins M."/>
            <person name="Thuy-Boun P.S."/>
        </authorList>
    </citation>
    <scope>NUCLEOTIDE SEQUENCE [LARGE SCALE GENOMIC DNA]</scope>
    <source>
        <strain evidence="2">F_SG_1</strain>
        <tissue evidence="2">Salivary glands</tissue>
    </source>
</reference>
<name>A0AAQ4E1T2_AMBAM</name>
<dbReference type="EMBL" id="JARKHS020023611">
    <property type="protein sequence ID" value="KAK8768672.1"/>
    <property type="molecule type" value="Genomic_DNA"/>
</dbReference>
<feature type="region of interest" description="Disordered" evidence="1">
    <location>
        <begin position="177"/>
        <end position="229"/>
    </location>
</feature>
<feature type="compositionally biased region" description="Low complexity" evidence="1">
    <location>
        <begin position="205"/>
        <end position="229"/>
    </location>
</feature>
<gene>
    <name evidence="2" type="ORF">V5799_014866</name>
</gene>
<dbReference type="AlphaFoldDB" id="A0AAQ4E1T2"/>
<proteinExistence type="predicted"/>
<evidence type="ECO:0000313" key="2">
    <source>
        <dbReference type="EMBL" id="KAK8768672.1"/>
    </source>
</evidence>
<evidence type="ECO:0000313" key="3">
    <source>
        <dbReference type="Proteomes" id="UP001321473"/>
    </source>
</evidence>
<feature type="region of interest" description="Disordered" evidence="1">
    <location>
        <begin position="275"/>
        <end position="298"/>
    </location>
</feature>
<organism evidence="2 3">
    <name type="scientific">Amblyomma americanum</name>
    <name type="common">Lone star tick</name>
    <dbReference type="NCBI Taxonomy" id="6943"/>
    <lineage>
        <taxon>Eukaryota</taxon>
        <taxon>Metazoa</taxon>
        <taxon>Ecdysozoa</taxon>
        <taxon>Arthropoda</taxon>
        <taxon>Chelicerata</taxon>
        <taxon>Arachnida</taxon>
        <taxon>Acari</taxon>
        <taxon>Parasitiformes</taxon>
        <taxon>Ixodida</taxon>
        <taxon>Ixodoidea</taxon>
        <taxon>Ixodidae</taxon>
        <taxon>Amblyomminae</taxon>
        <taxon>Amblyomma</taxon>
    </lineage>
</organism>
<dbReference type="Proteomes" id="UP001321473">
    <property type="component" value="Unassembled WGS sequence"/>
</dbReference>
<sequence length="339" mass="37114">MKPPCVGTGGGDECGPPSEDERWPLCPPGECGDVTADGAPPYDVVDRAEEAFSDSVSAEYLTPAGSLHSLEFCSTLDMLAEEEVVEEKRDEQEQPSPPGGDVTPATPTSSSSCSASRPASPSLDEEERDEPVARILDVCGQRVDFRNTPSALSLLSDASSIQRSYFLGQGYRSLASSSSSESIDSSAEASTTSSCSRPATIGVNSSSGSSSGADARSCRSARQPGPLSSLSSGKLMLPWLHDPLEPRIKQRRRPGWTRLWTAFCRRMRQWTLRRRHGRRKRRANDGSQRLCDEGQAGTKDDDYNVSSDEFYTVTARWDIRRLYQRCVSYLHVLWCRNGS</sequence>
<feature type="region of interest" description="Disordered" evidence="1">
    <location>
        <begin position="81"/>
        <end position="130"/>
    </location>
</feature>
<comment type="caution">
    <text evidence="2">The sequence shown here is derived from an EMBL/GenBank/DDBJ whole genome shotgun (WGS) entry which is preliminary data.</text>
</comment>
<protein>
    <submittedName>
        <fullName evidence="2">Uncharacterized protein</fullName>
    </submittedName>
</protein>
<accession>A0AAQ4E1T2</accession>
<feature type="region of interest" description="Disordered" evidence="1">
    <location>
        <begin position="1"/>
        <end position="41"/>
    </location>
</feature>
<feature type="compositionally biased region" description="Low complexity" evidence="1">
    <location>
        <begin position="177"/>
        <end position="196"/>
    </location>
</feature>
<feature type="compositionally biased region" description="Low complexity" evidence="1">
    <location>
        <begin position="103"/>
        <end position="122"/>
    </location>
</feature>